<organism evidence="1 2">
    <name type="scientific">Hallerella succinigenes</name>
    <dbReference type="NCBI Taxonomy" id="1896222"/>
    <lineage>
        <taxon>Bacteria</taxon>
        <taxon>Pseudomonadati</taxon>
        <taxon>Fibrobacterota</taxon>
        <taxon>Fibrobacteria</taxon>
        <taxon>Fibrobacterales</taxon>
        <taxon>Fibrobacteraceae</taxon>
        <taxon>Hallerella</taxon>
    </lineage>
</organism>
<dbReference type="EMBL" id="PGEX01000001">
    <property type="protein sequence ID" value="PJJ41712.1"/>
    <property type="molecule type" value="Genomic_DNA"/>
</dbReference>
<sequence length="222" mass="24964">MALIDQFKKLYDKIKPLTNTHISEQDPQASLRHVEVQLTSSDYICYDQNLTKGKLGLENLSSSLMKNECDGIIISEKGNIALHFVELKSNFDTHDIDKAIKQTSSSFVKLLMMLSVCDFDVDKCCVFFVIVCQTFANDDQKTSIEHAVSQMQQIGENSYQNLFLQAIQKSQMPSTIKLKIGEIPLIPEELKNKISTKILGKEVTISLFLTSNYGDSICNIAL</sequence>
<comment type="caution">
    <text evidence="1">The sequence shown here is derived from an EMBL/GenBank/DDBJ whole genome shotgun (WGS) entry which is preliminary data.</text>
</comment>
<reference evidence="1 2" key="1">
    <citation type="submission" date="2017-11" db="EMBL/GenBank/DDBJ databases">
        <title>Animal gut microbial communities from fecal samples from Wisconsin, USA.</title>
        <authorList>
            <person name="Neumann A."/>
        </authorList>
    </citation>
    <scope>NUCLEOTIDE SEQUENCE [LARGE SCALE GENOMIC DNA]</scope>
    <source>
        <strain evidence="1 2">UWS3</strain>
    </source>
</reference>
<proteinExistence type="predicted"/>
<keyword evidence="2" id="KW-1185">Reference proteome</keyword>
<dbReference type="RefSeq" id="WP_100425649.1">
    <property type="nucleotide sequence ID" value="NZ_PGEX01000001.1"/>
</dbReference>
<dbReference type="AlphaFoldDB" id="A0A2M9A7N4"/>
<name>A0A2M9A7N4_9BACT</name>
<dbReference type="Proteomes" id="UP000231134">
    <property type="component" value="Unassembled WGS sequence"/>
</dbReference>
<dbReference type="OrthoDB" id="9865218at2"/>
<evidence type="ECO:0000313" key="2">
    <source>
        <dbReference type="Proteomes" id="UP000231134"/>
    </source>
</evidence>
<accession>A0A2M9A7N4</accession>
<gene>
    <name evidence="1" type="ORF">BGX16_1703</name>
</gene>
<protein>
    <submittedName>
        <fullName evidence="1">Uncharacterized protein</fullName>
    </submittedName>
</protein>
<evidence type="ECO:0000313" key="1">
    <source>
        <dbReference type="EMBL" id="PJJ41712.1"/>
    </source>
</evidence>